<evidence type="ECO:0000313" key="1">
    <source>
        <dbReference type="EMBL" id="MBP1926742.1"/>
    </source>
</evidence>
<protein>
    <submittedName>
        <fullName evidence="1">Uncharacterized protein</fullName>
    </submittedName>
</protein>
<keyword evidence="2" id="KW-1185">Reference proteome</keyword>
<dbReference type="RefSeq" id="WP_209512471.1">
    <property type="nucleotide sequence ID" value="NZ_JAGGKS010000008.1"/>
</dbReference>
<sequence length="413" mass="46389">MKKFISYILIGIMILGCMNIGFALENDNVISNKVSNENGNLVIVKGNEMNNLFKLDEVENLKSSTSTIENNMSFSIDGEKNNQVNILMDGMFDFNGILCEVEAEGTADIYSTKKLGQLYLGNLKGKIKINGEERNIRVSYERNYNNIYYAISINDLGCKEGYSVFTFGDSLLDKEVLAEIVALEKESKELNALNNIKSYDPTDSDWEELDDYPNGNLVLRARLFAEDDIVDYSDDGKLMVITQVDKDDVENELEDNNDYTVLLITIDEFDVDFQSIDEESYFTSQNPSETDSSNSIFSFILDVFGDLGVPSSLLSAIELVGENIGDDVTITYDNDSYRRHLNIEPENDTYMDWSEYPDGGYPVTIGVEKDNNATDDDIDIDVEASLGVFLNQSNIHFVIDTGEADLDIDLADY</sequence>
<dbReference type="Proteomes" id="UP001519342">
    <property type="component" value="Unassembled WGS sequence"/>
</dbReference>
<dbReference type="PROSITE" id="PS51257">
    <property type="entry name" value="PROKAR_LIPOPROTEIN"/>
    <property type="match status" value="1"/>
</dbReference>
<dbReference type="EMBL" id="JAGGKS010000008">
    <property type="protein sequence ID" value="MBP1926742.1"/>
    <property type="molecule type" value="Genomic_DNA"/>
</dbReference>
<reference evidence="1 2" key="1">
    <citation type="submission" date="2021-03" db="EMBL/GenBank/DDBJ databases">
        <title>Genomic Encyclopedia of Type Strains, Phase IV (KMG-IV): sequencing the most valuable type-strain genomes for metagenomic binning, comparative biology and taxonomic classification.</title>
        <authorList>
            <person name="Goeker M."/>
        </authorList>
    </citation>
    <scope>NUCLEOTIDE SEQUENCE [LARGE SCALE GENOMIC DNA]</scope>
    <source>
        <strain evidence="1 2">DSM 24004</strain>
    </source>
</reference>
<comment type="caution">
    <text evidence="1">The sequence shown here is derived from an EMBL/GenBank/DDBJ whole genome shotgun (WGS) entry which is preliminary data.</text>
</comment>
<proteinExistence type="predicted"/>
<name>A0ABS4GGT3_9FIRM</name>
<organism evidence="1 2">
    <name type="scientific">Sedimentibacter acidaminivorans</name>
    <dbReference type="NCBI Taxonomy" id="913099"/>
    <lineage>
        <taxon>Bacteria</taxon>
        <taxon>Bacillati</taxon>
        <taxon>Bacillota</taxon>
        <taxon>Tissierellia</taxon>
        <taxon>Sedimentibacter</taxon>
    </lineage>
</organism>
<accession>A0ABS4GGT3</accession>
<evidence type="ECO:0000313" key="2">
    <source>
        <dbReference type="Proteomes" id="UP001519342"/>
    </source>
</evidence>
<gene>
    <name evidence="1" type="ORF">J2Z76_002612</name>
</gene>